<evidence type="ECO:0000313" key="2">
    <source>
        <dbReference type="EMBL" id="SDZ47784.1"/>
    </source>
</evidence>
<name>A0A1H3TC34_9MICO</name>
<dbReference type="SUPFAM" id="SSF52096">
    <property type="entry name" value="ClpP/crotonase"/>
    <property type="match status" value="1"/>
</dbReference>
<keyword evidence="3" id="KW-1185">Reference proteome</keyword>
<evidence type="ECO:0000313" key="3">
    <source>
        <dbReference type="Proteomes" id="UP000198891"/>
    </source>
</evidence>
<dbReference type="Pfam" id="PF00378">
    <property type="entry name" value="ECH_1"/>
    <property type="match status" value="1"/>
</dbReference>
<dbReference type="InterPro" id="IPR029045">
    <property type="entry name" value="ClpP/crotonase-like_dom_sf"/>
</dbReference>
<comment type="similarity">
    <text evidence="1">Belongs to the enoyl-CoA hydratase/isomerase family.</text>
</comment>
<dbReference type="InterPro" id="IPR051683">
    <property type="entry name" value="Enoyl-CoA_Hydratase/Isomerase"/>
</dbReference>
<dbReference type="GO" id="GO:0003824">
    <property type="term" value="F:catalytic activity"/>
    <property type="evidence" value="ECO:0007669"/>
    <property type="project" value="UniProtKB-ARBA"/>
</dbReference>
<dbReference type="Gene3D" id="1.10.12.10">
    <property type="entry name" value="Lyase 2-enoyl-coa Hydratase, Chain A, domain 2"/>
    <property type="match status" value="1"/>
</dbReference>
<dbReference type="Proteomes" id="UP000198891">
    <property type="component" value="Unassembled WGS sequence"/>
</dbReference>
<sequence>MAAVDQVASPGGTINVAVSGRIATITLTDPSRRNALNREMLEVLSREFARLSADVSVAAVVITGAGDQFSAGLDIRTLDETLGSPFTDAIASVARFPGVTIASIRGMCIGGGVGLAAACDLRIASQDAVFGVTPAQLGVLYPAQATQALVALIGVGATKRLLLTGELVDSLTASNLGLTTEVVPDHSLEQRVAQLGETIASRSDYSVAGSKKMIDAIVWGADPEEVERQWRQQPAAPVDGDIGRQAFAAKTRPSFRWRRTVR</sequence>
<protein>
    <submittedName>
        <fullName evidence="2">Enoyl-CoA hydratase/carnithine racemase</fullName>
    </submittedName>
</protein>
<dbReference type="OrthoDB" id="9807606at2"/>
<evidence type="ECO:0000256" key="1">
    <source>
        <dbReference type="ARBA" id="ARBA00005254"/>
    </source>
</evidence>
<dbReference type="InterPro" id="IPR001753">
    <property type="entry name" value="Enoyl-CoA_hydra/iso"/>
</dbReference>
<dbReference type="STRING" id="381665.SAMN05216554_4060"/>
<dbReference type="Gene3D" id="3.90.226.10">
    <property type="entry name" value="2-enoyl-CoA Hydratase, Chain A, domain 1"/>
    <property type="match status" value="1"/>
</dbReference>
<accession>A0A1H3TC34</accession>
<dbReference type="PANTHER" id="PTHR42964:SF1">
    <property type="entry name" value="POLYKETIDE BIOSYNTHESIS ENOYL-COA HYDRATASE PKSH-RELATED"/>
    <property type="match status" value="1"/>
</dbReference>
<dbReference type="InterPro" id="IPR014748">
    <property type="entry name" value="Enoyl-CoA_hydra_C"/>
</dbReference>
<dbReference type="AlphaFoldDB" id="A0A1H3TC34"/>
<organism evidence="2 3">
    <name type="scientific">Herbiconiux ginsengi</name>
    <dbReference type="NCBI Taxonomy" id="381665"/>
    <lineage>
        <taxon>Bacteria</taxon>
        <taxon>Bacillati</taxon>
        <taxon>Actinomycetota</taxon>
        <taxon>Actinomycetes</taxon>
        <taxon>Micrococcales</taxon>
        <taxon>Microbacteriaceae</taxon>
        <taxon>Herbiconiux</taxon>
    </lineage>
</organism>
<reference evidence="2 3" key="1">
    <citation type="submission" date="2016-10" db="EMBL/GenBank/DDBJ databases">
        <authorList>
            <person name="de Groot N.N."/>
        </authorList>
    </citation>
    <scope>NUCLEOTIDE SEQUENCE [LARGE SCALE GENOMIC DNA]</scope>
    <source>
        <strain evidence="2 3">CGMCC 4.3491</strain>
    </source>
</reference>
<dbReference type="EMBL" id="FNPZ01000005">
    <property type="protein sequence ID" value="SDZ47784.1"/>
    <property type="molecule type" value="Genomic_DNA"/>
</dbReference>
<dbReference type="PANTHER" id="PTHR42964">
    <property type="entry name" value="ENOYL-COA HYDRATASE"/>
    <property type="match status" value="1"/>
</dbReference>
<gene>
    <name evidence="2" type="ORF">SAMN05216554_4060</name>
</gene>
<dbReference type="CDD" id="cd06558">
    <property type="entry name" value="crotonase-like"/>
    <property type="match status" value="1"/>
</dbReference>
<dbReference type="RefSeq" id="WP_092557263.1">
    <property type="nucleotide sequence ID" value="NZ_FNPZ01000005.1"/>
</dbReference>
<proteinExistence type="inferred from homology"/>
<dbReference type="GO" id="GO:0008300">
    <property type="term" value="P:isoprenoid catabolic process"/>
    <property type="evidence" value="ECO:0007669"/>
    <property type="project" value="TreeGrafter"/>
</dbReference>